<dbReference type="GO" id="GO:0005576">
    <property type="term" value="C:extracellular region"/>
    <property type="evidence" value="ECO:0007669"/>
    <property type="project" value="UniProtKB-SubCell"/>
</dbReference>
<keyword evidence="4 8" id="KW-0732">Signal</keyword>
<keyword evidence="5" id="KW-0175">Coiled coil</keyword>
<evidence type="ECO:0000256" key="7">
    <source>
        <dbReference type="SAM" id="MobiDB-lite"/>
    </source>
</evidence>
<name>A0A1B0VAZ5_HETAV</name>
<protein>
    <submittedName>
        <fullName evidence="9">Fatty acid and retinol binding protein 2</fullName>
    </submittedName>
</protein>
<organism evidence="9">
    <name type="scientific">Heterodera avenae</name>
    <name type="common">Cereal cyst nematode worm</name>
    <dbReference type="NCBI Taxonomy" id="34510"/>
    <lineage>
        <taxon>Eukaryota</taxon>
        <taxon>Metazoa</taxon>
        <taxon>Ecdysozoa</taxon>
        <taxon>Nematoda</taxon>
        <taxon>Chromadorea</taxon>
        <taxon>Rhabditida</taxon>
        <taxon>Tylenchina</taxon>
        <taxon>Tylenchomorpha</taxon>
        <taxon>Tylenchoidea</taxon>
        <taxon>Heteroderidae</taxon>
        <taxon>Heteroderinae</taxon>
        <taxon>Heterodera</taxon>
    </lineage>
</organism>
<comment type="similarity">
    <text evidence="2">Belongs to the fatty-acid and retinol-binding protein (FARBP) family.</text>
</comment>
<gene>
    <name evidence="9" type="primary">far-2</name>
</gene>
<proteinExistence type="evidence at transcript level"/>
<dbReference type="Pfam" id="PF05823">
    <property type="entry name" value="Gp-FAR-1"/>
    <property type="match status" value="1"/>
</dbReference>
<dbReference type="Gene3D" id="1.20.120.1100">
    <property type="match status" value="1"/>
</dbReference>
<reference evidence="9" key="1">
    <citation type="submission" date="2016-03" db="EMBL/GenBank/DDBJ databases">
        <title>Characterization of Three Novel Fatty Acid- and Retinoid-Binding Protein Genes (Ha-far-1, Ha-far-2 and Hf-far-1) from the Cereal Cyst Nematodes Heterodera avenae and H. filipjevi.</title>
        <authorList>
            <person name="Peng D."/>
            <person name="Luo L."/>
            <person name="Qiao F."/>
        </authorList>
    </citation>
    <scope>NUCLEOTIDE SEQUENCE</scope>
</reference>
<evidence type="ECO:0000256" key="1">
    <source>
        <dbReference type="ARBA" id="ARBA00004613"/>
    </source>
</evidence>
<evidence type="ECO:0000256" key="4">
    <source>
        <dbReference type="ARBA" id="ARBA00022729"/>
    </source>
</evidence>
<comment type="subcellular location">
    <subcellularLocation>
        <location evidence="1">Secreted</location>
    </subcellularLocation>
</comment>
<sequence>MLIMIMPLLFFLLPLFSPFTNAFPAVLTTRTNESDLFRSLPTELDIDTVKEVVPVEAADFFDRLTGRDKQVLRQVLAKADTYQNTSQVLQDLRNGSSTLYDKAVQVVTSIRAIVAGLNAPARTFVDESVAQLRNGLGDGVSLSNLKGQAQQLVDRYRRLDASTKEELRNAFPTVAFVLDNPIIRTMASGLFDIKTNDADNKPRGGGGESARNGKEKNGKRERGGREKDGQNDNKVIEGGKEKDSDRNDKMKWEGKVEGWTMRSVREPNDGILWNGRTNQR</sequence>
<evidence type="ECO:0000313" key="9">
    <source>
        <dbReference type="EMBL" id="AMQ99048.1"/>
    </source>
</evidence>
<evidence type="ECO:0000256" key="5">
    <source>
        <dbReference type="ARBA" id="ARBA00023054"/>
    </source>
</evidence>
<evidence type="ECO:0000256" key="8">
    <source>
        <dbReference type="SAM" id="SignalP"/>
    </source>
</evidence>
<keyword evidence="3" id="KW-0964">Secreted</keyword>
<feature type="signal peptide" evidence="8">
    <location>
        <begin position="1"/>
        <end position="22"/>
    </location>
</feature>
<accession>A0A1B0VAZ5</accession>
<dbReference type="EMBL" id="KU877267">
    <property type="protein sequence ID" value="AMQ99048.1"/>
    <property type="molecule type" value="mRNA"/>
</dbReference>
<feature type="chain" id="PRO_5008517287" evidence="8">
    <location>
        <begin position="23"/>
        <end position="280"/>
    </location>
</feature>
<evidence type="ECO:0000256" key="2">
    <source>
        <dbReference type="ARBA" id="ARBA00006648"/>
    </source>
</evidence>
<evidence type="ECO:0000256" key="6">
    <source>
        <dbReference type="ARBA" id="ARBA00023121"/>
    </source>
</evidence>
<dbReference type="GO" id="GO:0008289">
    <property type="term" value="F:lipid binding"/>
    <property type="evidence" value="ECO:0007669"/>
    <property type="project" value="UniProtKB-KW"/>
</dbReference>
<dbReference type="AlphaFoldDB" id="A0A1B0VAZ5"/>
<evidence type="ECO:0000256" key="3">
    <source>
        <dbReference type="ARBA" id="ARBA00022525"/>
    </source>
</evidence>
<keyword evidence="6" id="KW-0446">Lipid-binding</keyword>
<feature type="compositionally biased region" description="Basic and acidic residues" evidence="7">
    <location>
        <begin position="211"/>
        <end position="256"/>
    </location>
</feature>
<dbReference type="InterPro" id="IPR008632">
    <property type="entry name" value="Gp-FAR-1"/>
</dbReference>
<feature type="region of interest" description="Disordered" evidence="7">
    <location>
        <begin position="194"/>
        <end position="280"/>
    </location>
</feature>